<dbReference type="AlphaFoldDB" id="A0A1B0CC26"/>
<dbReference type="Gene3D" id="3.40.47.10">
    <property type="match status" value="2"/>
</dbReference>
<evidence type="ECO:0000256" key="1">
    <source>
        <dbReference type="ARBA" id="ARBA00005189"/>
    </source>
</evidence>
<evidence type="ECO:0000313" key="10">
    <source>
        <dbReference type="Proteomes" id="UP000092461"/>
    </source>
</evidence>
<dbReference type="CDD" id="cd00751">
    <property type="entry name" value="thiolase"/>
    <property type="match status" value="1"/>
</dbReference>
<proteinExistence type="inferred from homology"/>
<dbReference type="InterPro" id="IPR020616">
    <property type="entry name" value="Thiolase_N"/>
</dbReference>
<dbReference type="SUPFAM" id="SSF53901">
    <property type="entry name" value="Thiolase-like"/>
    <property type="match status" value="2"/>
</dbReference>
<dbReference type="PROSITE" id="PS00737">
    <property type="entry name" value="THIOLASE_2"/>
    <property type="match status" value="1"/>
</dbReference>
<dbReference type="VEuPathDB" id="VectorBase:LLONM1_004453"/>
<feature type="active site" description="Proton acceptor" evidence="5">
    <location>
        <position position="380"/>
    </location>
</feature>
<protein>
    <recommendedName>
        <fullName evidence="11">Acetyl-coa acetyltransferase</fullName>
    </recommendedName>
</protein>
<dbReference type="PIRSF" id="PIRSF000429">
    <property type="entry name" value="Ac-CoA_Ac_transf"/>
    <property type="match status" value="1"/>
</dbReference>
<dbReference type="PANTHER" id="PTHR18919">
    <property type="entry name" value="ACETYL-COA C-ACYLTRANSFERASE"/>
    <property type="match status" value="1"/>
</dbReference>
<keyword evidence="3 6" id="KW-0808">Transferase</keyword>
<dbReference type="Pfam" id="PF00108">
    <property type="entry name" value="Thiolase_N"/>
    <property type="match status" value="1"/>
</dbReference>
<dbReference type="EMBL" id="AJWK01006096">
    <property type="status" value="NOT_ANNOTATED_CDS"/>
    <property type="molecule type" value="Genomic_DNA"/>
</dbReference>
<reference evidence="9" key="1">
    <citation type="submission" date="2020-05" db="UniProtKB">
        <authorList>
            <consortium name="EnsemblMetazoa"/>
        </authorList>
    </citation>
    <scope>IDENTIFICATION</scope>
    <source>
        <strain evidence="9">Jacobina</strain>
    </source>
</reference>
<dbReference type="Pfam" id="PF02803">
    <property type="entry name" value="Thiolase_C"/>
    <property type="match status" value="1"/>
</dbReference>
<accession>A0A1B0CC26</accession>
<dbReference type="Proteomes" id="UP000092461">
    <property type="component" value="Unassembled WGS sequence"/>
</dbReference>
<evidence type="ECO:0008006" key="11">
    <source>
        <dbReference type="Google" id="ProtNLM"/>
    </source>
</evidence>
<dbReference type="InterPro" id="IPR020613">
    <property type="entry name" value="Thiolase_CS"/>
</dbReference>
<comment type="similarity">
    <text evidence="2 6">Belongs to the thiolase-like superfamily. Thiolase family.</text>
</comment>
<dbReference type="PROSITE" id="PS00098">
    <property type="entry name" value="THIOLASE_1"/>
    <property type="match status" value="1"/>
</dbReference>
<evidence type="ECO:0000256" key="5">
    <source>
        <dbReference type="PIRSR" id="PIRSR000429-1"/>
    </source>
</evidence>
<evidence type="ECO:0000256" key="6">
    <source>
        <dbReference type="RuleBase" id="RU003557"/>
    </source>
</evidence>
<dbReference type="InterPro" id="IPR020610">
    <property type="entry name" value="Thiolase_AS"/>
</dbReference>
<dbReference type="NCBIfam" id="TIGR01930">
    <property type="entry name" value="AcCoA-C-Actrans"/>
    <property type="match status" value="1"/>
</dbReference>
<keyword evidence="10" id="KW-1185">Reference proteome</keyword>
<dbReference type="FunFam" id="3.40.47.10:FF:000010">
    <property type="entry name" value="Acetyl-CoA acetyltransferase (Thiolase)"/>
    <property type="match status" value="1"/>
</dbReference>
<dbReference type="InterPro" id="IPR020617">
    <property type="entry name" value="Thiolase_C"/>
</dbReference>
<organism evidence="9 10">
    <name type="scientific">Lutzomyia longipalpis</name>
    <name type="common">Sand fly</name>
    <dbReference type="NCBI Taxonomy" id="7200"/>
    <lineage>
        <taxon>Eukaryota</taxon>
        <taxon>Metazoa</taxon>
        <taxon>Ecdysozoa</taxon>
        <taxon>Arthropoda</taxon>
        <taxon>Hexapoda</taxon>
        <taxon>Insecta</taxon>
        <taxon>Pterygota</taxon>
        <taxon>Neoptera</taxon>
        <taxon>Endopterygota</taxon>
        <taxon>Diptera</taxon>
        <taxon>Nematocera</taxon>
        <taxon>Psychodoidea</taxon>
        <taxon>Psychodidae</taxon>
        <taxon>Lutzomyia</taxon>
        <taxon>Lutzomyia</taxon>
    </lineage>
</organism>
<dbReference type="VEuPathDB" id="VectorBase:LLOJ001806"/>
<evidence type="ECO:0000256" key="3">
    <source>
        <dbReference type="ARBA" id="ARBA00022679"/>
    </source>
</evidence>
<evidence type="ECO:0000259" key="7">
    <source>
        <dbReference type="Pfam" id="PF00108"/>
    </source>
</evidence>
<dbReference type="InterPro" id="IPR002155">
    <property type="entry name" value="Thiolase"/>
</dbReference>
<feature type="active site" description="Proton acceptor" evidence="5">
    <location>
        <position position="350"/>
    </location>
</feature>
<evidence type="ECO:0000256" key="4">
    <source>
        <dbReference type="ARBA" id="ARBA00023315"/>
    </source>
</evidence>
<dbReference type="PROSITE" id="PS00099">
    <property type="entry name" value="THIOLASE_3"/>
    <property type="match status" value="1"/>
</dbReference>
<comment type="pathway">
    <text evidence="1">Lipid metabolism.</text>
</comment>
<keyword evidence="4 6" id="KW-0012">Acyltransferase</keyword>
<feature type="domain" description="Thiolase C-terminal" evidence="8">
    <location>
        <begin position="271"/>
        <end position="393"/>
    </location>
</feature>
<feature type="active site" description="Acyl-thioester intermediate" evidence="5">
    <location>
        <position position="90"/>
    </location>
</feature>
<evidence type="ECO:0000256" key="2">
    <source>
        <dbReference type="ARBA" id="ARBA00010982"/>
    </source>
</evidence>
<dbReference type="InterPro" id="IPR016039">
    <property type="entry name" value="Thiolase-like"/>
</dbReference>
<evidence type="ECO:0000259" key="8">
    <source>
        <dbReference type="Pfam" id="PF02803"/>
    </source>
</evidence>
<sequence length="394" mass="41583">MSLTNVFIVSAARTPIGNFNGCFSKLSAADLGAVAIKEVLARANVKAEDVSEVIMGQALTAGQGQNPGRQAALAAGLPLSTPAYVLNMLCGSGLKSVMLGYQAILTGDAEIVVCGGQESMTKAPHVVHLRDGIKMGPASLLDTMLHDGLTDANYKIHMGVTAENLATKHGITREEQDEHALNSQKLTEESQKKGYFDKEIVPVTIKDRKGVETVIKQDEYPKHGSSIEEMQKLRPAFNQTGTVTAGNASGINDSAAAVLIMSEKQMKSRNLKPLARIVGFAHGGVDPREMGEGPIPAVNALCAKTGWNKHEVDVFELNEAFAAQAIAVQRGLQLDAKKINIHGGAISLGHPIGASGCRVLVTLLYAMERINAKRGIASLCIGGGMGIAIAVERS</sequence>
<dbReference type="GO" id="GO:0003988">
    <property type="term" value="F:acetyl-CoA C-acyltransferase activity"/>
    <property type="evidence" value="ECO:0007669"/>
    <property type="project" value="UniProtKB-ARBA"/>
</dbReference>
<name>A0A1B0CC26_LUTLO</name>
<dbReference type="InterPro" id="IPR020615">
    <property type="entry name" value="Thiolase_acyl_enz_int_AS"/>
</dbReference>
<feature type="domain" description="Thiolase N-terminal" evidence="7">
    <location>
        <begin position="6"/>
        <end position="264"/>
    </location>
</feature>
<evidence type="ECO:0000313" key="9">
    <source>
        <dbReference type="EnsemblMetazoa" id="LLOJ001806-PA"/>
    </source>
</evidence>
<dbReference type="PANTHER" id="PTHR18919:SF107">
    <property type="entry name" value="ACETYL-COA ACETYLTRANSFERASE, CYTOSOLIC"/>
    <property type="match status" value="1"/>
</dbReference>
<dbReference type="EnsemblMetazoa" id="LLOJ001806-RA">
    <property type="protein sequence ID" value="LLOJ001806-PA"/>
    <property type="gene ID" value="LLOJ001806"/>
</dbReference>